<name>A0AAW2DFG8_9ROSI</name>
<proteinExistence type="predicted"/>
<evidence type="ECO:0000256" key="1">
    <source>
        <dbReference type="SAM" id="Coils"/>
    </source>
</evidence>
<comment type="caution">
    <text evidence="2">The sequence shown here is derived from an EMBL/GenBank/DDBJ whole genome shotgun (WGS) entry which is preliminary data.</text>
</comment>
<protein>
    <submittedName>
        <fullName evidence="2">Uncharacterized protein</fullName>
    </submittedName>
</protein>
<evidence type="ECO:0000313" key="2">
    <source>
        <dbReference type="EMBL" id="KAL0009393.1"/>
    </source>
</evidence>
<gene>
    <name evidence="2" type="ORF">SO802_010895</name>
</gene>
<dbReference type="AlphaFoldDB" id="A0AAW2DFG8"/>
<keyword evidence="1" id="KW-0175">Coiled coil</keyword>
<sequence>MWLSDRGCSDIVEEVWLSRGDGEVHDRVIRKIDKCGKELRIWNRNFFGNVRMVLSRKRKELKEAEKVAMRSKNNQQVRELKKEIVELVDKENRL</sequence>
<reference evidence="2 3" key="1">
    <citation type="submission" date="2024-01" db="EMBL/GenBank/DDBJ databases">
        <title>A telomere-to-telomere, gap-free genome of sweet tea (Lithocarpus litseifolius).</title>
        <authorList>
            <person name="Zhou J."/>
        </authorList>
    </citation>
    <scope>NUCLEOTIDE SEQUENCE [LARGE SCALE GENOMIC DNA]</scope>
    <source>
        <strain evidence="2">Zhou-2022a</strain>
        <tissue evidence="2">Leaf</tissue>
    </source>
</reference>
<dbReference type="EMBL" id="JAZDWU010000003">
    <property type="protein sequence ID" value="KAL0009393.1"/>
    <property type="molecule type" value="Genomic_DNA"/>
</dbReference>
<keyword evidence="3" id="KW-1185">Reference proteome</keyword>
<organism evidence="2 3">
    <name type="scientific">Lithocarpus litseifolius</name>
    <dbReference type="NCBI Taxonomy" id="425828"/>
    <lineage>
        <taxon>Eukaryota</taxon>
        <taxon>Viridiplantae</taxon>
        <taxon>Streptophyta</taxon>
        <taxon>Embryophyta</taxon>
        <taxon>Tracheophyta</taxon>
        <taxon>Spermatophyta</taxon>
        <taxon>Magnoliopsida</taxon>
        <taxon>eudicotyledons</taxon>
        <taxon>Gunneridae</taxon>
        <taxon>Pentapetalae</taxon>
        <taxon>rosids</taxon>
        <taxon>fabids</taxon>
        <taxon>Fagales</taxon>
        <taxon>Fagaceae</taxon>
        <taxon>Lithocarpus</taxon>
    </lineage>
</organism>
<accession>A0AAW2DFG8</accession>
<evidence type="ECO:0000313" key="3">
    <source>
        <dbReference type="Proteomes" id="UP001459277"/>
    </source>
</evidence>
<feature type="coiled-coil region" evidence="1">
    <location>
        <begin position="54"/>
        <end position="90"/>
    </location>
</feature>
<dbReference type="Proteomes" id="UP001459277">
    <property type="component" value="Unassembled WGS sequence"/>
</dbReference>